<feature type="transmembrane region" description="Helical" evidence="9">
    <location>
        <begin position="216"/>
        <end position="244"/>
    </location>
</feature>
<dbReference type="AlphaFoldDB" id="A0A068DWH7"/>
<evidence type="ECO:0000256" key="3">
    <source>
        <dbReference type="ARBA" id="ARBA00022448"/>
    </source>
</evidence>
<evidence type="ECO:0000256" key="7">
    <source>
        <dbReference type="ARBA" id="ARBA00023010"/>
    </source>
</evidence>
<feature type="transmembrane region" description="Helical" evidence="9">
    <location>
        <begin position="98"/>
        <end position="119"/>
    </location>
</feature>
<keyword evidence="14" id="KW-1185">Reference proteome</keyword>
<evidence type="ECO:0000256" key="2">
    <source>
        <dbReference type="ARBA" id="ARBA00005751"/>
    </source>
</evidence>
<dbReference type="InterPro" id="IPR023201">
    <property type="entry name" value="SecY_dom_sf"/>
</dbReference>
<evidence type="ECO:0000256" key="9">
    <source>
        <dbReference type="HAMAP-Rule" id="MF_01465"/>
    </source>
</evidence>
<dbReference type="KEGG" id="elv:FNIIJ_059"/>
<comment type="function">
    <text evidence="9 10">The central subunit of the protein translocation channel SecYEG. Consists of two halves formed by TMs 1-5 and 6-10. These two domains form a lateral gate at the front which open onto the bilayer between TMs 2 and 7, and are clamped together by SecE at the back. The channel is closed by both a pore ring composed of hydrophobic SecY resides and a short helix (helix 2A) on the extracellular side of the membrane which forms a plug. The plug probably moves laterally to allow the channel to open. The ring and the pore may move independently.</text>
</comment>
<evidence type="ECO:0000256" key="11">
    <source>
        <dbReference type="RuleBase" id="RU003484"/>
    </source>
</evidence>
<dbReference type="PROSITE" id="PS00756">
    <property type="entry name" value="SECY_2"/>
    <property type="match status" value="1"/>
</dbReference>
<evidence type="ECO:0000256" key="5">
    <source>
        <dbReference type="ARBA" id="ARBA00022927"/>
    </source>
</evidence>
<dbReference type="PROSITE" id="PS00755">
    <property type="entry name" value="SECY_1"/>
    <property type="match status" value="1"/>
</dbReference>
<dbReference type="STRING" id="1415657.FNIIJ_059"/>
<dbReference type="Gene3D" id="1.10.3370.10">
    <property type="entry name" value="SecY subunit domain"/>
    <property type="match status" value="1"/>
</dbReference>
<dbReference type="GO" id="GO:0065002">
    <property type="term" value="P:intracellular protein transmembrane transport"/>
    <property type="evidence" value="ECO:0007669"/>
    <property type="project" value="UniProtKB-UniRule"/>
</dbReference>
<evidence type="ECO:0000256" key="1">
    <source>
        <dbReference type="ARBA" id="ARBA00004141"/>
    </source>
</evidence>
<dbReference type="PIRSF" id="PIRSF004557">
    <property type="entry name" value="SecY"/>
    <property type="match status" value="1"/>
</dbReference>
<keyword evidence="7 9" id="KW-0811">Translocation</keyword>
<dbReference type="Proteomes" id="UP000027148">
    <property type="component" value="Chromosome"/>
</dbReference>
<dbReference type="PRINTS" id="PR00303">
    <property type="entry name" value="SECYTRNLCASE"/>
</dbReference>
<dbReference type="HAMAP" id="MF_01465">
    <property type="entry name" value="SecY"/>
    <property type="match status" value="1"/>
</dbReference>
<feature type="transmembrane region" description="Helical" evidence="9">
    <location>
        <begin position="351"/>
        <end position="369"/>
    </location>
</feature>
<dbReference type="EMBL" id="CP006873">
    <property type="protein sequence ID" value="AID37363.1"/>
    <property type="molecule type" value="Genomic_DNA"/>
</dbReference>
<feature type="transmembrane region" description="Helical" evidence="9">
    <location>
        <begin position="56"/>
        <end position="78"/>
    </location>
</feature>
<feature type="transmembrane region" description="Helical" evidence="9">
    <location>
        <begin position="12"/>
        <end position="35"/>
    </location>
</feature>
<feature type="transmembrane region" description="Helical" evidence="9">
    <location>
        <begin position="322"/>
        <end position="345"/>
    </location>
</feature>
<evidence type="ECO:0000256" key="10">
    <source>
        <dbReference type="RuleBase" id="RU000537"/>
    </source>
</evidence>
<evidence type="ECO:0000313" key="13">
    <source>
        <dbReference type="EMBL" id="AID37363.1"/>
    </source>
</evidence>
<proteinExistence type="inferred from homology"/>
<keyword evidence="6 9" id="KW-1133">Transmembrane helix</keyword>
<dbReference type="GO" id="GO:0005886">
    <property type="term" value="C:plasma membrane"/>
    <property type="evidence" value="ECO:0007669"/>
    <property type="project" value="UniProtKB-SubCell"/>
</dbReference>
<gene>
    <name evidence="9 13" type="primary">secY</name>
    <name evidence="13" type="ORF">FNIIJ_059</name>
</gene>
<comment type="similarity">
    <text evidence="2 9 12">Belongs to the SecY/SEC61-alpha family.</text>
</comment>
<comment type="caution">
    <text evidence="9">Lacks conserved residue(s) required for the propagation of feature annotation.</text>
</comment>
<comment type="subcellular location">
    <subcellularLocation>
        <location evidence="9">Cell membrane</location>
        <topology evidence="9">Multi-pass membrane protein</topology>
    </subcellularLocation>
    <subcellularLocation>
        <location evidence="1 11">Membrane</location>
        <topology evidence="1 11">Multi-pass membrane protein</topology>
    </subcellularLocation>
</comment>
<dbReference type="NCBIfam" id="TIGR00967">
    <property type="entry name" value="3a0501s007"/>
    <property type="match status" value="1"/>
</dbReference>
<dbReference type="PANTHER" id="PTHR10906">
    <property type="entry name" value="SECY/SEC61-ALPHA FAMILY MEMBER"/>
    <property type="match status" value="1"/>
</dbReference>
<sequence length="396" mass="44738">MQVLSSFTGGAFTHASVLALGIMPYISASIVIQLMEILFPSLKREGRKKINYLTKWLTIGLCLIQAPAYIAALTTQFLPFSDIPKAYLLDITSSQGKLFFWLMSILLLTTGTLFSMWLGENISNKGIGNGISLIIMIGIIVRFPESIVMEILNRMEVGHVGLFLLFFEFIIWFFIILFCIFVIQSVRKIPLQYVKYIQAKYIQNYYFSIKPSIRQYIPLSVLTVGVMPIILAHAIMLLPVILFTHIRNEEFKQIVEIFQDLYGVWYNIVFVFLIISFTFFYTTITIPVNKMADDLKTNGAYIPGVNPGQDTIDYIDNILDQITFLGAILLAIIAVLPAIVVRIGVTKGFSLFYGGTSLLIIIGVVLDISQQINAYLLNIHYDGMMQGKRSLITKNK</sequence>
<feature type="transmembrane region" description="Helical" evidence="9">
    <location>
        <begin position="264"/>
        <end position="286"/>
    </location>
</feature>
<dbReference type="InterPro" id="IPR002208">
    <property type="entry name" value="SecY/SEC61-alpha"/>
</dbReference>
<dbReference type="GO" id="GO:0043952">
    <property type="term" value="P:protein transport by the Sec complex"/>
    <property type="evidence" value="ECO:0007669"/>
    <property type="project" value="UniProtKB-UniRule"/>
</dbReference>
<evidence type="ECO:0000256" key="6">
    <source>
        <dbReference type="ARBA" id="ARBA00022989"/>
    </source>
</evidence>
<organism evidence="13 14">
    <name type="scientific">Candidatus Walczuchella monophlebidarum</name>
    <dbReference type="NCBI Taxonomy" id="1415657"/>
    <lineage>
        <taxon>Bacteria</taxon>
        <taxon>Pseudomonadati</taxon>
        <taxon>Bacteroidota</taxon>
        <taxon>Flavobacteriia</taxon>
        <taxon>Flavobacteriales</taxon>
        <taxon>Candidatus Walczuchella</taxon>
    </lineage>
</organism>
<feature type="transmembrane region" description="Helical" evidence="9">
    <location>
        <begin position="126"/>
        <end position="143"/>
    </location>
</feature>
<keyword evidence="9" id="KW-1003">Cell membrane</keyword>
<protein>
    <recommendedName>
        <fullName evidence="9 10">Protein translocase subunit SecY</fullName>
    </recommendedName>
</protein>
<reference evidence="13 14" key="1">
    <citation type="journal article" date="2014" name="Genome Biol. Evol.">
        <title>Genome sequence of "Candidatus Walczuchella monophlebidarum" the flavobacterial endosymbiont of Llaveia axin axin (Hemiptera: Coccoidea: Monophlebidae).</title>
        <authorList>
            <person name="Rosas-Perez T."/>
            <person name="Rosenblueth M."/>
            <person name="Rincon-Rosales R."/>
            <person name="Mora J."/>
            <person name="Martinez-Romero E."/>
        </authorList>
    </citation>
    <scope>NUCLEOTIDE SEQUENCE [LARGE SCALE GENOMIC DNA]</scope>
    <source>
        <strain evidence="13">FNIIJ</strain>
    </source>
</reference>
<evidence type="ECO:0000256" key="4">
    <source>
        <dbReference type="ARBA" id="ARBA00022692"/>
    </source>
</evidence>
<keyword evidence="8 9" id="KW-0472">Membrane</keyword>
<dbReference type="SUPFAM" id="SSF103491">
    <property type="entry name" value="Preprotein translocase SecY subunit"/>
    <property type="match status" value="1"/>
</dbReference>
<keyword evidence="5 9" id="KW-0653">Protein transport</keyword>
<feature type="transmembrane region" description="Helical" evidence="9">
    <location>
        <begin position="163"/>
        <end position="183"/>
    </location>
</feature>
<keyword evidence="4 9" id="KW-0812">Transmembrane</keyword>
<dbReference type="InterPro" id="IPR026593">
    <property type="entry name" value="SecY"/>
</dbReference>
<dbReference type="GO" id="GO:0006605">
    <property type="term" value="P:protein targeting"/>
    <property type="evidence" value="ECO:0007669"/>
    <property type="project" value="UniProtKB-UniRule"/>
</dbReference>
<name>A0A068DWH7_9FLAO</name>
<comment type="subunit">
    <text evidence="9">Component of the Sec protein translocase complex. Heterotrimer consisting of SecY, SecE and SecG subunits. The heterotrimers can form oligomers, although 1 heterotrimer is thought to be able to translocate proteins. Interacts with the ribosome. Interacts with SecDF, and other proteins may be involved. Interacts with SecA.</text>
</comment>
<dbReference type="Pfam" id="PF00344">
    <property type="entry name" value="SecY"/>
    <property type="match status" value="1"/>
</dbReference>
<evidence type="ECO:0000256" key="12">
    <source>
        <dbReference type="RuleBase" id="RU004349"/>
    </source>
</evidence>
<dbReference type="HOGENOM" id="CLU_030313_0_0_10"/>
<keyword evidence="3 9" id="KW-0813">Transport</keyword>
<accession>A0A068DWH7</accession>
<evidence type="ECO:0000256" key="8">
    <source>
        <dbReference type="ARBA" id="ARBA00023136"/>
    </source>
</evidence>
<evidence type="ECO:0000313" key="14">
    <source>
        <dbReference type="Proteomes" id="UP000027148"/>
    </source>
</evidence>
<dbReference type="InterPro" id="IPR030659">
    <property type="entry name" value="SecY_CS"/>
</dbReference>